<dbReference type="PANTHER" id="PTHR42927">
    <property type="entry name" value="HELICASE SUPERFAMILY 1 AND 2 DOMAIN-CONTAINING PROTEIN"/>
    <property type="match status" value="1"/>
</dbReference>
<evidence type="ECO:0000313" key="1">
    <source>
        <dbReference type="EMBL" id="EEG23536.1"/>
    </source>
</evidence>
<dbReference type="Proteomes" id="UP000005837">
    <property type="component" value="Unassembled WGS sequence"/>
</dbReference>
<organism evidence="1 2">
    <name type="scientific">Eikenella corrodens ATCC 23834</name>
    <dbReference type="NCBI Taxonomy" id="546274"/>
    <lineage>
        <taxon>Bacteria</taxon>
        <taxon>Pseudomonadati</taxon>
        <taxon>Pseudomonadota</taxon>
        <taxon>Betaproteobacteria</taxon>
        <taxon>Neisseriales</taxon>
        <taxon>Neisseriaceae</taxon>
        <taxon>Eikenella</taxon>
    </lineage>
</organism>
<dbReference type="eggNOG" id="COG0610">
    <property type="taxonomic scope" value="Bacteria"/>
</dbReference>
<dbReference type="HOGENOM" id="CLU_1101527_0_0_4"/>
<reference evidence="1 2" key="1">
    <citation type="submission" date="2009-01" db="EMBL/GenBank/DDBJ databases">
        <authorList>
            <person name="Fulton L."/>
            <person name="Clifton S."/>
            <person name="Chinwalla A.T."/>
            <person name="Mitreva M."/>
            <person name="Sodergren E."/>
            <person name="Weinstock G."/>
            <person name="Clifton S."/>
            <person name="Dooling D.J."/>
            <person name="Fulton B."/>
            <person name="Minx P."/>
            <person name="Pepin K.H."/>
            <person name="Johnson M."/>
            <person name="Bhonagiri V."/>
            <person name="Nash W.E."/>
            <person name="Mardis E.R."/>
            <person name="Wilson R.K."/>
        </authorList>
    </citation>
    <scope>NUCLEOTIDE SEQUENCE [LARGE SCALE GENOMIC DNA]</scope>
    <source>
        <strain evidence="1 2">ATCC 23834</strain>
    </source>
</reference>
<dbReference type="AlphaFoldDB" id="C0DWQ9"/>
<dbReference type="EMBL" id="ACEA01000038">
    <property type="protein sequence ID" value="EEG23536.1"/>
    <property type="molecule type" value="Genomic_DNA"/>
</dbReference>
<evidence type="ECO:0000313" key="2">
    <source>
        <dbReference type="Proteomes" id="UP000005837"/>
    </source>
</evidence>
<accession>C0DWQ9</accession>
<sequence>MEDLVTLYLSGADRDKLDPILDACVVEYTDQLGEDDQVKFKGKAKAFVRSYGFLAAILSYGHPMWEKLSIFLNFLIPKLPAPKEKDLSKGVLETIDMDSYRVEAKAALKMAMDDADATVEPVPPGGGGGKGEADIDRLSAIIKTFNDLFGNIEWKDEDKIRKVIAEEIPARVAQDKAYQNAQANSDKQNAKLEHDKALNRVVLELLSDHTELFKQFSDNPNFKRWLTDTVFDATYQQGAIPPKAPPQTGASA</sequence>
<dbReference type="PANTHER" id="PTHR42927:SF1">
    <property type="entry name" value="HELICASE SUPERFAMILY 1 AND 2 DOMAIN-CONTAINING PROTEIN"/>
    <property type="match status" value="1"/>
</dbReference>
<gene>
    <name evidence="1" type="ORF">EIKCOROL_01812</name>
</gene>
<proteinExistence type="predicted"/>
<protein>
    <submittedName>
        <fullName evidence="1">Uncharacterized protein</fullName>
    </submittedName>
</protein>
<name>C0DWQ9_EIKCO</name>
<comment type="caution">
    <text evidence="1">The sequence shown here is derived from an EMBL/GenBank/DDBJ whole genome shotgun (WGS) entry which is preliminary data.</text>
</comment>